<gene>
    <name evidence="9" type="primary">cysQ</name>
    <name evidence="11" type="ORF">W911_15595</name>
</gene>
<dbReference type="GO" id="GO:0005886">
    <property type="term" value="C:plasma membrane"/>
    <property type="evidence" value="ECO:0007669"/>
    <property type="project" value="UniProtKB-SubCell"/>
</dbReference>
<dbReference type="InterPro" id="IPR020550">
    <property type="entry name" value="Inositol_monophosphatase_CS"/>
</dbReference>
<dbReference type="EMBL" id="CP006912">
    <property type="protein sequence ID" value="AHB49500.1"/>
    <property type="molecule type" value="Genomic_DNA"/>
</dbReference>
<sequence length="287" mass="29812">MQPERVERANQSAMTTNDFPSLAEALLPWVLAAGAVEMRHRAAGVAVETKPDSSPVTVADREAEALLLEGLRIAAPGVPVVAEECAAAGDVPVKGSAYFLVDPLDGTREFIKGSGEFTVNIGLVVDGVPVFGIIYAPVVGALFVTLGAGRAVETAISVDEHAPSLATRTLSELATRAPDLDALTVVTSRSHRAGSVEAFLAGYAVAEIRRGGSSLKFCQVARGDADFYVRLGPTNEWDTAAGQAILAAAGGCVTALDGTPLTYGNTQDMINPPFVAWGRAPIAPSKR</sequence>
<dbReference type="AlphaFoldDB" id="V5SHG1"/>
<dbReference type="KEGG" id="hni:W911_15595"/>
<evidence type="ECO:0000256" key="7">
    <source>
        <dbReference type="ARBA" id="ARBA00022842"/>
    </source>
</evidence>
<protein>
    <recommendedName>
        <fullName evidence="9">3'(2'),5'-bisphosphate nucleotidase CysQ</fullName>
        <ecNumber evidence="9">3.1.3.7</ecNumber>
    </recommendedName>
    <alternativeName>
        <fullName evidence="9">3'(2'),5-bisphosphonucleoside 3'(2')-phosphohydrolase</fullName>
    </alternativeName>
    <alternativeName>
        <fullName evidence="9">3'-phosphoadenosine 5'-phosphate phosphatase</fullName>
        <shortName evidence="9">PAP phosphatase</shortName>
    </alternativeName>
</protein>
<dbReference type="InterPro" id="IPR006240">
    <property type="entry name" value="CysQ"/>
</dbReference>
<dbReference type="PROSITE" id="PS00629">
    <property type="entry name" value="IMP_1"/>
    <property type="match status" value="1"/>
</dbReference>
<keyword evidence="7 9" id="KW-0460">Magnesium</keyword>
<evidence type="ECO:0000256" key="2">
    <source>
        <dbReference type="ARBA" id="ARBA00005289"/>
    </source>
</evidence>
<feature type="binding site" evidence="9">
    <location>
        <position position="238"/>
    </location>
    <ligand>
        <name>Mg(2+)</name>
        <dbReference type="ChEBI" id="CHEBI:18420"/>
        <label>2</label>
    </ligand>
</feature>
<dbReference type="GO" id="GO:0046854">
    <property type="term" value="P:phosphatidylinositol phosphate biosynthetic process"/>
    <property type="evidence" value="ECO:0007669"/>
    <property type="project" value="InterPro"/>
</dbReference>
<keyword evidence="3 9" id="KW-1003">Cell membrane</keyword>
<dbReference type="PANTHER" id="PTHR43028:SF5">
    <property type="entry name" value="3'(2'),5'-BISPHOSPHATE NUCLEOTIDASE 1"/>
    <property type="match status" value="1"/>
</dbReference>
<evidence type="ECO:0000313" key="11">
    <source>
        <dbReference type="EMBL" id="AHB49500.1"/>
    </source>
</evidence>
<comment type="similarity">
    <text evidence="2 9">Belongs to the inositol monophosphatase superfamily. CysQ family.</text>
</comment>
<evidence type="ECO:0000313" key="12">
    <source>
        <dbReference type="Proteomes" id="UP000018542"/>
    </source>
</evidence>
<evidence type="ECO:0000256" key="3">
    <source>
        <dbReference type="ARBA" id="ARBA00022475"/>
    </source>
</evidence>
<evidence type="ECO:0000256" key="1">
    <source>
        <dbReference type="ARBA" id="ARBA00001625"/>
    </source>
</evidence>
<dbReference type="PRINTS" id="PR00377">
    <property type="entry name" value="IMPHPHTASES"/>
</dbReference>
<feature type="binding site" evidence="10">
    <location>
        <position position="104"/>
    </location>
    <ligand>
        <name>Mg(2+)</name>
        <dbReference type="ChEBI" id="CHEBI:18420"/>
        <label>1</label>
        <note>catalytic</note>
    </ligand>
</feature>
<dbReference type="InterPro" id="IPR000760">
    <property type="entry name" value="Inositol_monophosphatase-like"/>
</dbReference>
<comment type="subcellular location">
    <subcellularLocation>
        <location evidence="9">Cell inner membrane</location>
        <topology evidence="9">Peripheral membrane protein</topology>
        <orientation evidence="9">Cytoplasmic side</orientation>
    </subcellularLocation>
</comment>
<organism evidence="11 12">
    <name type="scientific">Hyphomicrobium nitrativorans NL23</name>
    <dbReference type="NCBI Taxonomy" id="1029756"/>
    <lineage>
        <taxon>Bacteria</taxon>
        <taxon>Pseudomonadati</taxon>
        <taxon>Pseudomonadota</taxon>
        <taxon>Alphaproteobacteria</taxon>
        <taxon>Hyphomicrobiales</taxon>
        <taxon>Hyphomicrobiaceae</taxon>
        <taxon>Hyphomicrobium</taxon>
    </lineage>
</organism>
<comment type="function">
    <text evidence="9">Converts adenosine-3',5'-bisphosphate (PAP) to AMP.</text>
</comment>
<dbReference type="PANTHER" id="PTHR43028">
    <property type="entry name" value="3'(2'),5'-BISPHOSPHATE NUCLEOTIDASE 1"/>
    <property type="match status" value="1"/>
</dbReference>
<dbReference type="Gene3D" id="3.40.190.80">
    <property type="match status" value="1"/>
</dbReference>
<feature type="binding site" evidence="9">
    <location>
        <begin position="104"/>
        <end position="107"/>
    </location>
    <ligand>
        <name>substrate</name>
    </ligand>
</feature>
<feature type="binding site" evidence="9">
    <location>
        <position position="104"/>
    </location>
    <ligand>
        <name>Mg(2+)</name>
        <dbReference type="ChEBI" id="CHEBI:18420"/>
        <label>1</label>
    </ligand>
</feature>
<dbReference type="InterPro" id="IPR020583">
    <property type="entry name" value="Inositol_monoP_metal-BS"/>
</dbReference>
<evidence type="ECO:0000256" key="5">
    <source>
        <dbReference type="ARBA" id="ARBA00022723"/>
    </source>
</evidence>
<proteinExistence type="inferred from homology"/>
<feature type="binding site" evidence="10">
    <location>
        <position position="83"/>
    </location>
    <ligand>
        <name>Mg(2+)</name>
        <dbReference type="ChEBI" id="CHEBI:18420"/>
        <label>1</label>
        <note>catalytic</note>
    </ligand>
</feature>
<keyword evidence="5 9" id="KW-0479">Metal-binding</keyword>
<dbReference type="Proteomes" id="UP000018542">
    <property type="component" value="Chromosome"/>
</dbReference>
<dbReference type="PROSITE" id="PS00630">
    <property type="entry name" value="IMP_2"/>
    <property type="match status" value="1"/>
</dbReference>
<feature type="binding site" evidence="10">
    <location>
        <position position="105"/>
    </location>
    <ligand>
        <name>Mg(2+)</name>
        <dbReference type="ChEBI" id="CHEBI:18420"/>
        <label>1</label>
        <note>catalytic</note>
    </ligand>
</feature>
<dbReference type="HOGENOM" id="CLU_044118_3_0_5"/>
<dbReference type="Gene3D" id="3.30.540.10">
    <property type="entry name" value="Fructose-1,6-Bisphosphatase, subunit A, domain 1"/>
    <property type="match status" value="1"/>
</dbReference>
<dbReference type="NCBIfam" id="TIGR01331">
    <property type="entry name" value="bisphos_cysQ"/>
    <property type="match status" value="1"/>
</dbReference>
<keyword evidence="4 9" id="KW-0997">Cell inner membrane</keyword>
<feature type="binding site" evidence="10">
    <location>
        <position position="238"/>
    </location>
    <ligand>
        <name>Mg(2+)</name>
        <dbReference type="ChEBI" id="CHEBI:18420"/>
        <label>1</label>
        <note>catalytic</note>
    </ligand>
</feature>
<evidence type="ECO:0000256" key="8">
    <source>
        <dbReference type="ARBA" id="ARBA00023136"/>
    </source>
</evidence>
<accession>V5SHG1</accession>
<dbReference type="GO" id="GO:0000103">
    <property type="term" value="P:sulfate assimilation"/>
    <property type="evidence" value="ECO:0007669"/>
    <property type="project" value="TreeGrafter"/>
</dbReference>
<dbReference type="SUPFAM" id="SSF56655">
    <property type="entry name" value="Carbohydrate phosphatase"/>
    <property type="match status" value="1"/>
</dbReference>
<comment type="cofactor">
    <cofactor evidence="9 10">
        <name>Mg(2+)</name>
        <dbReference type="ChEBI" id="CHEBI:18420"/>
    </cofactor>
</comment>
<feature type="binding site" evidence="9">
    <location>
        <position position="83"/>
    </location>
    <ligand>
        <name>substrate</name>
    </ligand>
</feature>
<dbReference type="GO" id="GO:0000287">
    <property type="term" value="F:magnesium ion binding"/>
    <property type="evidence" value="ECO:0007669"/>
    <property type="project" value="UniProtKB-UniRule"/>
</dbReference>
<keyword evidence="8 9" id="KW-0472">Membrane</keyword>
<keyword evidence="12" id="KW-1185">Reference proteome</keyword>
<dbReference type="GO" id="GO:0008441">
    <property type="term" value="F:3'(2'),5'-bisphosphate nucleotidase activity"/>
    <property type="evidence" value="ECO:0007669"/>
    <property type="project" value="UniProtKB-UniRule"/>
</dbReference>
<dbReference type="Pfam" id="PF00459">
    <property type="entry name" value="Inositol_P"/>
    <property type="match status" value="1"/>
</dbReference>
<comment type="catalytic activity">
    <reaction evidence="1 9">
        <text>adenosine 3',5'-bisphosphate + H2O = AMP + phosphate</text>
        <dbReference type="Rhea" id="RHEA:10040"/>
        <dbReference type="ChEBI" id="CHEBI:15377"/>
        <dbReference type="ChEBI" id="CHEBI:43474"/>
        <dbReference type="ChEBI" id="CHEBI:58343"/>
        <dbReference type="ChEBI" id="CHEBI:456215"/>
        <dbReference type="EC" id="3.1.3.7"/>
    </reaction>
</comment>
<feature type="binding site" evidence="9">
    <location>
        <position position="102"/>
    </location>
    <ligand>
        <name>Mg(2+)</name>
        <dbReference type="ChEBI" id="CHEBI:18420"/>
        <label>2</label>
    </ligand>
</feature>
<evidence type="ECO:0000256" key="6">
    <source>
        <dbReference type="ARBA" id="ARBA00022801"/>
    </source>
</evidence>
<feature type="binding site" evidence="10">
    <location>
        <position position="102"/>
    </location>
    <ligand>
        <name>Mg(2+)</name>
        <dbReference type="ChEBI" id="CHEBI:18420"/>
        <label>1</label>
        <note>catalytic</note>
    </ligand>
</feature>
<dbReference type="STRING" id="1029756.W911_15595"/>
<dbReference type="PATRIC" id="fig|1029756.8.peg.3250"/>
<dbReference type="InterPro" id="IPR050725">
    <property type="entry name" value="CysQ/Inositol_MonoPase"/>
</dbReference>
<feature type="binding site" evidence="9">
    <location>
        <position position="238"/>
    </location>
    <ligand>
        <name>substrate</name>
    </ligand>
</feature>
<dbReference type="HAMAP" id="MF_02095">
    <property type="entry name" value="CysQ"/>
    <property type="match status" value="1"/>
</dbReference>
<evidence type="ECO:0000256" key="10">
    <source>
        <dbReference type="PIRSR" id="PIRSR600760-2"/>
    </source>
</evidence>
<name>V5SHG1_9HYPH</name>
<dbReference type="EC" id="3.1.3.7" evidence="9"/>
<reference evidence="11 12" key="1">
    <citation type="journal article" date="2014" name="Genome Announc.">
        <title>Complete Genome Sequence of Hyphomicrobium nitrativorans Strain NL23, a Denitrifying Bacterium Isolated from Biofilm of a Methanol-Fed Denitrification System Treating Seawater at the Montreal Biodome.</title>
        <authorList>
            <person name="Martineau C."/>
            <person name="Villeneuve C."/>
            <person name="Mauffrey F."/>
            <person name="Villemur R."/>
        </authorList>
    </citation>
    <scope>NUCLEOTIDE SEQUENCE [LARGE SCALE GENOMIC DNA]</scope>
    <source>
        <strain evidence="11">NL23</strain>
    </source>
</reference>
<keyword evidence="6 9" id="KW-0378">Hydrolase</keyword>
<feature type="binding site" evidence="9">
    <location>
        <position position="83"/>
    </location>
    <ligand>
        <name>Mg(2+)</name>
        <dbReference type="ChEBI" id="CHEBI:18420"/>
        <label>1</label>
    </ligand>
</feature>
<dbReference type="GO" id="GO:0050427">
    <property type="term" value="P:3'-phosphoadenosine 5'-phosphosulfate metabolic process"/>
    <property type="evidence" value="ECO:0007669"/>
    <property type="project" value="TreeGrafter"/>
</dbReference>
<evidence type="ECO:0000256" key="9">
    <source>
        <dbReference type="HAMAP-Rule" id="MF_02095"/>
    </source>
</evidence>
<dbReference type="CDD" id="cd01638">
    <property type="entry name" value="CysQ"/>
    <property type="match status" value="1"/>
</dbReference>
<feature type="binding site" evidence="9">
    <location>
        <position position="105"/>
    </location>
    <ligand>
        <name>Mg(2+)</name>
        <dbReference type="ChEBI" id="CHEBI:18420"/>
        <label>2</label>
    </ligand>
</feature>
<feature type="binding site" evidence="9">
    <location>
        <position position="102"/>
    </location>
    <ligand>
        <name>Mg(2+)</name>
        <dbReference type="ChEBI" id="CHEBI:18420"/>
        <label>1</label>
    </ligand>
</feature>
<evidence type="ECO:0000256" key="4">
    <source>
        <dbReference type="ARBA" id="ARBA00022519"/>
    </source>
</evidence>